<evidence type="ECO:0000313" key="3">
    <source>
        <dbReference type="Proteomes" id="UP000219167"/>
    </source>
</evidence>
<keyword evidence="3" id="KW-1185">Reference proteome</keyword>
<evidence type="ECO:0000313" key="2">
    <source>
        <dbReference type="EMBL" id="SOC40256.1"/>
    </source>
</evidence>
<dbReference type="PANTHER" id="PTHR37952:SF2">
    <property type="entry name" value="PROTEIN CREA"/>
    <property type="match status" value="1"/>
</dbReference>
<dbReference type="AlphaFoldDB" id="A0A285UI42"/>
<dbReference type="PANTHER" id="PTHR37952">
    <property type="match status" value="1"/>
</dbReference>
<dbReference type="OrthoDB" id="9788409at2"/>
<dbReference type="RefSeq" id="WP_097139594.1">
    <property type="nucleotide sequence ID" value="NZ_OBQD01000007.1"/>
</dbReference>
<accession>A0A285UI42</accession>
<proteinExistence type="predicted"/>
<feature type="signal peptide" evidence="1">
    <location>
        <begin position="1"/>
        <end position="23"/>
    </location>
</feature>
<dbReference type="GO" id="GO:0005829">
    <property type="term" value="C:cytosol"/>
    <property type="evidence" value="ECO:0007669"/>
    <property type="project" value="TreeGrafter"/>
</dbReference>
<dbReference type="Pfam" id="PF05981">
    <property type="entry name" value="CreA"/>
    <property type="match status" value="1"/>
</dbReference>
<protein>
    <submittedName>
        <fullName evidence="2">CreA protein</fullName>
    </submittedName>
</protein>
<dbReference type="Proteomes" id="UP000219167">
    <property type="component" value="Unassembled WGS sequence"/>
</dbReference>
<name>A0A285UI42_9HYPH</name>
<keyword evidence="1" id="KW-0732">Signal</keyword>
<evidence type="ECO:0000256" key="1">
    <source>
        <dbReference type="SAM" id="SignalP"/>
    </source>
</evidence>
<gene>
    <name evidence="2" type="ORF">SAMN05892877_10782</name>
</gene>
<dbReference type="EMBL" id="OBQD01000007">
    <property type="protein sequence ID" value="SOC40256.1"/>
    <property type="molecule type" value="Genomic_DNA"/>
</dbReference>
<dbReference type="PIRSF" id="PIRSF003174">
    <property type="entry name" value="CreA"/>
    <property type="match status" value="1"/>
</dbReference>
<organism evidence="2 3">
    <name type="scientific">Rhizobium subbaraonis</name>
    <dbReference type="NCBI Taxonomy" id="908946"/>
    <lineage>
        <taxon>Bacteria</taxon>
        <taxon>Pseudomonadati</taxon>
        <taxon>Pseudomonadota</taxon>
        <taxon>Alphaproteobacteria</taxon>
        <taxon>Hyphomicrobiales</taxon>
        <taxon>Rhizobiaceae</taxon>
        <taxon>Rhizobium/Agrobacterium group</taxon>
        <taxon>Rhizobium</taxon>
    </lineage>
</organism>
<reference evidence="2 3" key="1">
    <citation type="submission" date="2017-08" db="EMBL/GenBank/DDBJ databases">
        <authorList>
            <person name="de Groot N.N."/>
        </authorList>
    </citation>
    <scope>NUCLEOTIDE SEQUENCE [LARGE SCALE GENOMIC DNA]</scope>
    <source>
        <strain evidence="2 3">JC85</strain>
    </source>
</reference>
<feature type="chain" id="PRO_5012583419" evidence="1">
    <location>
        <begin position="24"/>
        <end position="163"/>
    </location>
</feature>
<dbReference type="InterPro" id="IPR010292">
    <property type="entry name" value="Uncharacterised_CreA"/>
</dbReference>
<sequence length="163" mass="17628">MTASRLRIALAAGLALLATSAAADTVGEVGVDWMGNDILVDAVSDPKVAGVTCHITYFDRGVLDRLKNGNWFEDPSNNAIACRQTGPVTIGDIDLSKGGEEVFKSSLSLVWKKLVVTRIYDRKNDTLIYLAHSRELTEGSAKMSISTVPLFQSNVTWTDGKPQ</sequence>